<dbReference type="InterPro" id="IPR016024">
    <property type="entry name" value="ARM-type_fold"/>
</dbReference>
<feature type="domain" description="Novel STAND NTPase 3" evidence="2">
    <location>
        <begin position="277"/>
        <end position="423"/>
    </location>
</feature>
<sequence length="1427" mass="156745">MAGKGARSSGKKPARRKRPVLRDRGGPAKSRRTKPGNPGYAGYEYQISVTVWVALDLMLAKELTNEVVIEPPSDEDLEAAVRDPTTALLGLEAKGERFALVLQAKTRISAPWSAAAFADVLLGPTTAQDDGSRRRSRPLDMLEADPQRRYIFVTNEASAEALRAYEGEHLLDFPEVEELPPHVRQNYNRGAQASMAPRTLLLTKVTEEVLSSRIVALLEQYGHVPRPTHDTCVHELREEVRSRIKGARYGRWSREELLETLVRNGGSVAPTRDMDHYVRPSSFDKIKDHLDRTHAVVIGGPSGTGKTLTADILELELRRGNPPFDVVDEEKGPGYVRNNLTRSDPVLFHLRDPWGGNRLTPGADRWSGELPKLLESRGPSRKFLITSRSDVLQSAGHDLIKDLRPFIVPIEIEDYGSARLAEIYDRIAGDLTGHAAALSQLYRDNALKELGRPYEIKRFLVALARVDANKPRKVEDLLADSQIDAISRVIADQIAPLGLDGIQSAAVIWALLSARGGVSRDVFAKFGRRLRAADPSLRPDVDGLIDFLVAGQNLRKDGSALSFYHPRVEDGLRLTFLRRKTEAEFMLGKIVDTLVAWDDAGADWGGETGVGILGAVGAVENIQLDLAASTHARLDGLLERAALVTGKRSDFGRALGDLARFGSPDHPPSRLSRILIEGGPKDDRPFFRNQWCTPIIDAAEKAVLRAAPQTKALIERFIREVLPFSGQDYDPQAVGLLGELASGLQSAYWDALDTIAGPGGPNENIDVIVAGALASEMPDYEKAIERFARSEGEAGAWMKKFSEIIYKSEEHVFDAEVADRDIDEPSEQYFNAREGMKQVVSIRCQRDGIEWIANHPRSELLAHALSELVSHQFRKPDFGELQLLLRTAKDWARGSAWQAVEQHWDSRLGTYLASELARTDIENSYMRRRLVKIAAANGDLVTQLTAIANRVSPERRLELLRDVVETRIGDTPKGDDVIAIRRKRALDLAETYPLSERNLAQALVTILTGDVIDAAASSLTSEGLRQVEAILPNAPTSVSGPLVCLAAGAGLDVRDATDKLLSTGEEEDGVSAVQALLVAGRGGLRESLYGALTHKRYRVRREAFRSLAPEAKEAERQKLILAAKDHSADMRLAFARLMQEYRWPEAIDALVALLDDTRNFISRLAPAPSWPKFAVARAAARALGAYEMLPIHAVDALIRTAKALIDDPFVACAALSAVAHRDDERIIPMLLTALESPGLNGAPSYRPHAQAAAWAICDRGVNGRLVDLGTVAIRAAEQDRPAIAGPLLVAIGLSGGAKRDGALRQLHHLGLGAREAVVRVAAIASGRVEQMTLDRREQILLRLARSEELGALHPDDRSVVEVWSRQLDLQSGFDRFTAWIAHEVFQLPISGEVGSIRAFDLPDRIGVMTTRSLTPYQEEEGDRDDGT</sequence>
<evidence type="ECO:0000313" key="3">
    <source>
        <dbReference type="EMBL" id="GEP53952.1"/>
    </source>
</evidence>
<dbReference type="Proteomes" id="UP000321058">
    <property type="component" value="Unassembled WGS sequence"/>
</dbReference>
<dbReference type="EMBL" id="BKAJ01000020">
    <property type="protein sequence ID" value="GEP53952.1"/>
    <property type="molecule type" value="Genomic_DNA"/>
</dbReference>
<dbReference type="RefSeq" id="WP_147147053.1">
    <property type="nucleotide sequence ID" value="NZ_BKAJ01000020.1"/>
</dbReference>
<dbReference type="Gene3D" id="1.25.10.10">
    <property type="entry name" value="Leucine-rich Repeat Variant"/>
    <property type="match status" value="1"/>
</dbReference>
<feature type="region of interest" description="Disordered" evidence="1">
    <location>
        <begin position="1"/>
        <end position="39"/>
    </location>
</feature>
<evidence type="ECO:0000256" key="1">
    <source>
        <dbReference type="SAM" id="MobiDB-lite"/>
    </source>
</evidence>
<dbReference type="InterPro" id="IPR011989">
    <property type="entry name" value="ARM-like"/>
</dbReference>
<proteinExistence type="predicted"/>
<accession>A0A512N4N7</accession>
<reference evidence="3 4" key="1">
    <citation type="submission" date="2019-07" db="EMBL/GenBank/DDBJ databases">
        <title>Whole genome shotgun sequence of Reyranella soli NBRC 108950.</title>
        <authorList>
            <person name="Hosoyama A."/>
            <person name="Uohara A."/>
            <person name="Ohji S."/>
            <person name="Ichikawa N."/>
        </authorList>
    </citation>
    <scope>NUCLEOTIDE SEQUENCE [LARGE SCALE GENOMIC DNA]</scope>
    <source>
        <strain evidence="3 4">NBRC 108950</strain>
    </source>
</reference>
<protein>
    <recommendedName>
        <fullName evidence="2">Novel STAND NTPase 3 domain-containing protein</fullName>
    </recommendedName>
</protein>
<gene>
    <name evidence="3" type="ORF">RSO01_11180</name>
</gene>
<name>A0A512N4N7_9HYPH</name>
<dbReference type="SUPFAM" id="SSF48371">
    <property type="entry name" value="ARM repeat"/>
    <property type="match status" value="1"/>
</dbReference>
<dbReference type="InterPro" id="IPR049050">
    <property type="entry name" value="nSTAND3"/>
</dbReference>
<evidence type="ECO:0000313" key="4">
    <source>
        <dbReference type="Proteomes" id="UP000321058"/>
    </source>
</evidence>
<dbReference type="OrthoDB" id="9806903at2"/>
<organism evidence="3 4">
    <name type="scientific">Reyranella soli</name>
    <dbReference type="NCBI Taxonomy" id="1230389"/>
    <lineage>
        <taxon>Bacteria</taxon>
        <taxon>Pseudomonadati</taxon>
        <taxon>Pseudomonadota</taxon>
        <taxon>Alphaproteobacteria</taxon>
        <taxon>Hyphomicrobiales</taxon>
        <taxon>Reyranellaceae</taxon>
        <taxon>Reyranella</taxon>
    </lineage>
</organism>
<keyword evidence="4" id="KW-1185">Reference proteome</keyword>
<feature type="compositionally biased region" description="Basic residues" evidence="1">
    <location>
        <begin position="9"/>
        <end position="19"/>
    </location>
</feature>
<dbReference type="SUPFAM" id="SSF52540">
    <property type="entry name" value="P-loop containing nucleoside triphosphate hydrolases"/>
    <property type="match status" value="1"/>
</dbReference>
<dbReference type="Pfam" id="PF20720">
    <property type="entry name" value="nSTAND3"/>
    <property type="match status" value="1"/>
</dbReference>
<comment type="caution">
    <text evidence="3">The sequence shown here is derived from an EMBL/GenBank/DDBJ whole genome shotgun (WGS) entry which is preliminary data.</text>
</comment>
<evidence type="ECO:0000259" key="2">
    <source>
        <dbReference type="Pfam" id="PF20720"/>
    </source>
</evidence>
<dbReference type="InterPro" id="IPR027417">
    <property type="entry name" value="P-loop_NTPase"/>
</dbReference>